<organism evidence="3 4">
    <name type="scientific">Favolaschia claudopus</name>
    <dbReference type="NCBI Taxonomy" id="2862362"/>
    <lineage>
        <taxon>Eukaryota</taxon>
        <taxon>Fungi</taxon>
        <taxon>Dikarya</taxon>
        <taxon>Basidiomycota</taxon>
        <taxon>Agaricomycotina</taxon>
        <taxon>Agaricomycetes</taxon>
        <taxon>Agaricomycetidae</taxon>
        <taxon>Agaricales</taxon>
        <taxon>Marasmiineae</taxon>
        <taxon>Mycenaceae</taxon>
        <taxon>Favolaschia</taxon>
    </lineage>
</organism>
<dbReference type="EMBL" id="JAWWNJ010000119">
    <property type="protein sequence ID" value="KAK6988879.1"/>
    <property type="molecule type" value="Genomic_DNA"/>
</dbReference>
<reference evidence="3 4" key="1">
    <citation type="journal article" date="2024" name="J Genomics">
        <title>Draft genome sequencing and assembly of Favolaschia claudopus CIRM-BRFM 2984 isolated from oak limbs.</title>
        <authorList>
            <person name="Navarro D."/>
            <person name="Drula E."/>
            <person name="Chaduli D."/>
            <person name="Cazenave R."/>
            <person name="Ahrendt S."/>
            <person name="Wang J."/>
            <person name="Lipzen A."/>
            <person name="Daum C."/>
            <person name="Barry K."/>
            <person name="Grigoriev I.V."/>
            <person name="Favel A."/>
            <person name="Rosso M.N."/>
            <person name="Martin F."/>
        </authorList>
    </citation>
    <scope>NUCLEOTIDE SEQUENCE [LARGE SCALE GENOMIC DNA]</scope>
    <source>
        <strain evidence="3 4">CIRM-BRFM 2984</strain>
    </source>
</reference>
<evidence type="ECO:0000256" key="1">
    <source>
        <dbReference type="SAM" id="MobiDB-lite"/>
    </source>
</evidence>
<accession>A0AAV9ZQT5</accession>
<dbReference type="Pfam" id="PF18758">
    <property type="entry name" value="KDZ"/>
    <property type="match status" value="1"/>
</dbReference>
<feature type="region of interest" description="Disordered" evidence="1">
    <location>
        <begin position="1"/>
        <end position="76"/>
    </location>
</feature>
<dbReference type="InterPro" id="IPR040521">
    <property type="entry name" value="KDZ"/>
</dbReference>
<feature type="region of interest" description="Disordered" evidence="1">
    <location>
        <begin position="1116"/>
        <end position="1149"/>
    </location>
</feature>
<evidence type="ECO:0000313" key="3">
    <source>
        <dbReference type="EMBL" id="KAK6988879.1"/>
    </source>
</evidence>
<comment type="caution">
    <text evidence="3">The sequence shown here is derived from an EMBL/GenBank/DDBJ whole genome shotgun (WGS) entry which is preliminary data.</text>
</comment>
<feature type="compositionally biased region" description="Basic and acidic residues" evidence="1">
    <location>
        <begin position="110"/>
        <end position="129"/>
    </location>
</feature>
<dbReference type="AlphaFoldDB" id="A0AAV9ZQT5"/>
<feature type="region of interest" description="Disordered" evidence="1">
    <location>
        <begin position="959"/>
        <end position="995"/>
    </location>
</feature>
<dbReference type="Proteomes" id="UP001362999">
    <property type="component" value="Unassembled WGS sequence"/>
</dbReference>
<feature type="compositionally biased region" description="Basic and acidic residues" evidence="1">
    <location>
        <begin position="27"/>
        <end position="51"/>
    </location>
</feature>
<feature type="region of interest" description="Disordered" evidence="1">
    <location>
        <begin position="246"/>
        <end position="268"/>
    </location>
</feature>
<protein>
    <submittedName>
        <fullName evidence="3">CxC2 domain-containing protein</fullName>
    </submittedName>
</protein>
<dbReference type="PANTHER" id="PTHR33096:SF1">
    <property type="entry name" value="CXC1-LIKE CYSTEINE CLUSTER ASSOCIATED WITH KDZ TRANSPOSASES DOMAIN-CONTAINING PROTEIN"/>
    <property type="match status" value="1"/>
</dbReference>
<dbReference type="PANTHER" id="PTHR33096">
    <property type="entry name" value="CXC2 DOMAIN-CONTAINING PROTEIN"/>
    <property type="match status" value="1"/>
</dbReference>
<evidence type="ECO:0000313" key="4">
    <source>
        <dbReference type="Proteomes" id="UP001362999"/>
    </source>
</evidence>
<dbReference type="Pfam" id="PF18803">
    <property type="entry name" value="CxC2"/>
    <property type="match status" value="1"/>
</dbReference>
<gene>
    <name evidence="3" type="ORF">R3P38DRAFT_3228214</name>
</gene>
<name>A0AAV9ZQT5_9AGAR</name>
<feature type="compositionally biased region" description="Polar residues" evidence="1">
    <location>
        <begin position="54"/>
        <end position="64"/>
    </location>
</feature>
<keyword evidence="4" id="KW-1185">Reference proteome</keyword>
<feature type="region of interest" description="Disordered" evidence="1">
    <location>
        <begin position="107"/>
        <end position="129"/>
    </location>
</feature>
<feature type="compositionally biased region" description="Basic and acidic residues" evidence="1">
    <location>
        <begin position="982"/>
        <end position="995"/>
    </location>
</feature>
<proteinExistence type="predicted"/>
<feature type="compositionally biased region" description="Acidic residues" evidence="1">
    <location>
        <begin position="254"/>
        <end position="264"/>
    </location>
</feature>
<dbReference type="InterPro" id="IPR041457">
    <property type="entry name" value="CxC2_KDZ-assoc"/>
</dbReference>
<evidence type="ECO:0000259" key="2">
    <source>
        <dbReference type="Pfam" id="PF18803"/>
    </source>
</evidence>
<feature type="domain" description="CxC2-like cysteine cluster KDZ transposase-associated" evidence="2">
    <location>
        <begin position="269"/>
        <end position="355"/>
    </location>
</feature>
<feature type="compositionally biased region" description="Acidic residues" evidence="1">
    <location>
        <begin position="1123"/>
        <end position="1141"/>
    </location>
</feature>
<sequence length="1161" mass="131936">MSMKRRKVGSFQATVASDSDSDGDGNGVHDELPRAREEGLFHRSIRTDAHGHTVVSTSSLNVAASPSKRRPPERDLLVSDDVDFSVSMDVDSDVPASAFPFSGEESFAFDEGHPLDPPRRKQRESDHPMAQWLRDRRARFLDELLRLEGRAHKRQQTRCAACPANMTEAIFRCKDCFTDALFCKSCIVAEHKDNPFHRVEVWNDRSFFETTTLKSLGLRIQLGHGRNGICPGTLLKRTLAAAAEEEARKVAEETAQDDGEEGEDGLQATKRPRDDFCVVDSNGVHEVGLDFCSCPSAQDHDIQLFHARLYPATTTNPATAATFRVLRDFQLLSLEAKCSAHHYYNKLARQTNNTGVFQPRTRYHEFRRMAHQWGNLQMLKRAGRGHVDDGIAETRSGECAVLCPACPQPGKNLPLNGSWRNVPREQRFIYALFLALDANFRMKRKDVSSEADDPSLGDGWAFFSKVEEYMRHLDAHWTLEQEKSTCVAHDAVDEPNREAFGTAASGIGTVDCARHNMKRPNGVGDLQKGERYINMDYLLWKSLEYYDDILQLFISYDIVCQWHKNVWIRLAQYNPELRQRGVRRFYTWLIPKFHLPAHIEDCNVLFSFNLTPFVGQTDGEAPERGWAHINGIATSTKEMGPGARRDALDNAFNDWNHKKVIGLGKSLLEKIQRAVPNMASHRLALLEAEQGLAEEVVTQWTAEMEAWELDASQPNPFKLTEKHEGMAAIRLRLASQVAAEGVENDVDDVRGDIHAHEMIHMGMQLEGQQRQLASDAGLLKTHATDRQKTGLVERSNKLGRKISEWLKIRESFTPVVSSLRAADDAARASMARLQPAPPLPVPSIKLWLPSALAAQPQTTVKRTHAYYEFELRVGQAHAALEGLRQQLLVRTAKWHYKDEFQRGVAANTRGKAAIANVDEQIRRIAAEYRVAHQALVRLGPILNETDWKRQLRVLMPDDVRPRPRATFSDPQRKSGYKRKRGQTREQVADERRRKQAEDRPASWIWLSQLSENEEQQDGMTEALRIEWAKTRARAMRWTEEVDLLEEEMRRVLEFQKWKAEWWAALADQRQTVVASDSILNEGLTAYARRQSQIQLDLRARFQGNWRDIPAYIQMGRDSVTTIPEEEEDGGEDEDEEDEDAPIPDAPRDEYLAASLVEESLA</sequence>